<accession>A0A484IA03</accession>
<dbReference type="GeneID" id="55648757"/>
<gene>
    <name evidence="1" type="ORF">NFRAN_1330</name>
</gene>
<protein>
    <submittedName>
        <fullName evidence="1">Uncharacterized protein</fullName>
    </submittedName>
</protein>
<dbReference type="RefSeq" id="WP_172602156.1">
    <property type="nucleotide sequence ID" value="NZ_LR216287.1"/>
</dbReference>
<evidence type="ECO:0000313" key="1">
    <source>
        <dbReference type="EMBL" id="VFJ13652.1"/>
    </source>
</evidence>
<dbReference type="AlphaFoldDB" id="A0A484IA03"/>
<dbReference type="Proteomes" id="UP000294299">
    <property type="component" value="Chromosome NFRAN"/>
</dbReference>
<sequence>MSSKEHPILLKPTEYFTAAYEDRLFVDEIYLHLFKQKGYLVQGENDQ</sequence>
<organism evidence="1 2">
    <name type="scientific">Candidatus Nitrosocosmicus franklandianus</name>
    <dbReference type="NCBI Taxonomy" id="1798806"/>
    <lineage>
        <taxon>Archaea</taxon>
        <taxon>Nitrososphaerota</taxon>
        <taxon>Nitrososphaeria</taxon>
        <taxon>Nitrososphaerales</taxon>
        <taxon>Nitrososphaeraceae</taxon>
        <taxon>Candidatus Nitrosocosmicus</taxon>
    </lineage>
</organism>
<dbReference type="KEGG" id="nfn:NFRAN_1330"/>
<proteinExistence type="predicted"/>
<evidence type="ECO:0000313" key="2">
    <source>
        <dbReference type="Proteomes" id="UP000294299"/>
    </source>
</evidence>
<reference evidence="1 2" key="1">
    <citation type="submission" date="2019-02" db="EMBL/GenBank/DDBJ databases">
        <authorList>
            <person name="Lehtovirta-Morley E L."/>
        </authorList>
    </citation>
    <scope>NUCLEOTIDE SEQUENCE [LARGE SCALE GENOMIC DNA]</scope>
    <source>
        <strain evidence="1">NFRAN1</strain>
    </source>
</reference>
<keyword evidence="2" id="KW-1185">Reference proteome</keyword>
<name>A0A484IA03_9ARCH</name>
<dbReference type="EMBL" id="LR216287">
    <property type="protein sequence ID" value="VFJ13652.1"/>
    <property type="molecule type" value="Genomic_DNA"/>
</dbReference>